<keyword evidence="4" id="KW-1185">Reference proteome</keyword>
<evidence type="ECO:0000313" key="3">
    <source>
        <dbReference type="EMBL" id="TYT60823.1"/>
    </source>
</evidence>
<dbReference type="PANTHER" id="PTHR30222">
    <property type="entry name" value="SPERMIDINE/PUTRESCINE-BINDING PERIPLASMIC PROTEIN"/>
    <property type="match status" value="1"/>
</dbReference>
<accession>A0A5D5AIS3</accession>
<dbReference type="Proteomes" id="UP000324104">
    <property type="component" value="Unassembled WGS sequence"/>
</dbReference>
<gene>
    <name evidence="3" type="ORF">FYC77_16895</name>
</gene>
<dbReference type="Gene3D" id="3.40.190.10">
    <property type="entry name" value="Periplasmic binding protein-like II"/>
    <property type="match status" value="2"/>
</dbReference>
<protein>
    <submittedName>
        <fullName evidence="3">Extracellular solute-binding protein</fullName>
    </submittedName>
</protein>
<sequence>MGKTDRFTDGNRLNDTDSTRRSSEGRRTFLKTTAGGVALGLTGLAGCLGGDEDGNGNGNGNGNGDDSTSTDPLEVDPADELIIQMPGGHYLNSFEERVFEEFESEYGITVEIELHGDQFAGYSQIQSGQSDADMFKSSPATHQMGAVEGVWHAFDADALDNYGNLLETFQNPIYDPEDHLYGIPYVYGTVGMAYNRDELGELDSWEACWDTANDGDISMQGTDFLRVFTTAMYLGMDPNDIEVDGSYEAGIEQIWDAVREQRELVTTYWSTGDEHVRLYAQNEALVGEAWGGRIYGAVQDGHDHLGYVVPEEGAYGWSDNWTIIDETSPERKAAAFAFLDYLLEDDTIQGLSEMLGYPPATTATSDEIEGLYDYDPTGGDRLTFLDPAYSDQHEDEWSDAWESIQ</sequence>
<dbReference type="Pfam" id="PF13416">
    <property type="entry name" value="SBP_bac_8"/>
    <property type="match status" value="1"/>
</dbReference>
<evidence type="ECO:0000256" key="1">
    <source>
        <dbReference type="ARBA" id="ARBA00022729"/>
    </source>
</evidence>
<reference evidence="3 4" key="1">
    <citation type="submission" date="2019-08" db="EMBL/GenBank/DDBJ databases">
        <title>Archaea genome.</title>
        <authorList>
            <person name="Kajale S."/>
            <person name="Shouche Y."/>
            <person name="Deshpande N."/>
            <person name="Sharma A."/>
        </authorList>
    </citation>
    <scope>NUCLEOTIDE SEQUENCE [LARGE SCALE GENOMIC DNA]</scope>
    <source>
        <strain evidence="3 4">ESP3B_9</strain>
    </source>
</reference>
<organism evidence="3 4">
    <name type="scientific">Natrialba swarupiae</name>
    <dbReference type="NCBI Taxonomy" id="2448032"/>
    <lineage>
        <taxon>Archaea</taxon>
        <taxon>Methanobacteriati</taxon>
        <taxon>Methanobacteriota</taxon>
        <taxon>Stenosarchaea group</taxon>
        <taxon>Halobacteria</taxon>
        <taxon>Halobacteriales</taxon>
        <taxon>Natrialbaceae</taxon>
        <taxon>Natrialba</taxon>
    </lineage>
</organism>
<dbReference type="InterPro" id="IPR006059">
    <property type="entry name" value="SBP"/>
</dbReference>
<name>A0A5D5AIS3_9EURY</name>
<dbReference type="RefSeq" id="WP_149082669.1">
    <property type="nucleotide sequence ID" value="NZ_VTAW01000029.1"/>
</dbReference>
<feature type="compositionally biased region" description="Basic and acidic residues" evidence="2">
    <location>
        <begin position="1"/>
        <end position="27"/>
    </location>
</feature>
<evidence type="ECO:0000256" key="2">
    <source>
        <dbReference type="SAM" id="MobiDB-lite"/>
    </source>
</evidence>
<feature type="region of interest" description="Disordered" evidence="2">
    <location>
        <begin position="52"/>
        <end position="74"/>
    </location>
</feature>
<dbReference type="PANTHER" id="PTHR30222:SF2">
    <property type="entry name" value="ABC TRANSPORTER SUBSTRATE-BINDING PROTEIN"/>
    <property type="match status" value="1"/>
</dbReference>
<comment type="caution">
    <text evidence="3">The sequence shown here is derived from an EMBL/GenBank/DDBJ whole genome shotgun (WGS) entry which is preliminary data.</text>
</comment>
<feature type="region of interest" description="Disordered" evidence="2">
    <location>
        <begin position="1"/>
        <end position="29"/>
    </location>
</feature>
<dbReference type="EMBL" id="VTAW01000029">
    <property type="protein sequence ID" value="TYT60823.1"/>
    <property type="molecule type" value="Genomic_DNA"/>
</dbReference>
<keyword evidence="1" id="KW-0732">Signal</keyword>
<evidence type="ECO:0000313" key="4">
    <source>
        <dbReference type="Proteomes" id="UP000324104"/>
    </source>
</evidence>
<proteinExistence type="predicted"/>
<dbReference type="SUPFAM" id="SSF53850">
    <property type="entry name" value="Periplasmic binding protein-like II"/>
    <property type="match status" value="1"/>
</dbReference>
<dbReference type="AlphaFoldDB" id="A0A5D5AIS3"/>